<accession>A0A918S747</accession>
<dbReference type="Proteomes" id="UP000646579">
    <property type="component" value="Unassembled WGS sequence"/>
</dbReference>
<sequence>MSDPKQILAECQRLPTTVWLVPAGDQPSTGWLSRRDAPTLIEALETIRQDRMQGRRVSHGVQIHMQSGDRLLTNDEIDALLSEVSDGA</sequence>
<keyword evidence="2" id="KW-1185">Reference proteome</keyword>
<dbReference type="RefSeq" id="WP_189425955.1">
    <property type="nucleotide sequence ID" value="NZ_BMZE01000002.1"/>
</dbReference>
<gene>
    <name evidence="1" type="ORF">GCM10007989_24520</name>
</gene>
<reference evidence="1" key="1">
    <citation type="journal article" date="2014" name="Int. J. Syst. Evol. Microbiol.">
        <title>Complete genome sequence of Corynebacterium casei LMG S-19264T (=DSM 44701T), isolated from a smear-ripened cheese.</title>
        <authorList>
            <consortium name="US DOE Joint Genome Institute (JGI-PGF)"/>
            <person name="Walter F."/>
            <person name="Albersmeier A."/>
            <person name="Kalinowski J."/>
            <person name="Ruckert C."/>
        </authorList>
    </citation>
    <scope>NUCLEOTIDE SEQUENCE</scope>
    <source>
        <strain evidence="1">KCTC 32437</strain>
    </source>
</reference>
<reference evidence="1" key="2">
    <citation type="submission" date="2020-09" db="EMBL/GenBank/DDBJ databases">
        <authorList>
            <person name="Sun Q."/>
            <person name="Kim S."/>
        </authorList>
    </citation>
    <scope>NUCLEOTIDE SEQUENCE</scope>
    <source>
        <strain evidence="1">KCTC 32437</strain>
    </source>
</reference>
<name>A0A918S747_9HYPH</name>
<proteinExistence type="predicted"/>
<evidence type="ECO:0000313" key="2">
    <source>
        <dbReference type="Proteomes" id="UP000646579"/>
    </source>
</evidence>
<organism evidence="1 2">
    <name type="scientific">Devosia pacifica</name>
    <dbReference type="NCBI Taxonomy" id="1335967"/>
    <lineage>
        <taxon>Bacteria</taxon>
        <taxon>Pseudomonadati</taxon>
        <taxon>Pseudomonadota</taxon>
        <taxon>Alphaproteobacteria</taxon>
        <taxon>Hyphomicrobiales</taxon>
        <taxon>Devosiaceae</taxon>
        <taxon>Devosia</taxon>
    </lineage>
</organism>
<dbReference type="AlphaFoldDB" id="A0A918S747"/>
<dbReference type="EMBL" id="BMZE01000002">
    <property type="protein sequence ID" value="GHA27731.1"/>
    <property type="molecule type" value="Genomic_DNA"/>
</dbReference>
<protein>
    <submittedName>
        <fullName evidence="1">Uncharacterized protein</fullName>
    </submittedName>
</protein>
<comment type="caution">
    <text evidence="1">The sequence shown here is derived from an EMBL/GenBank/DDBJ whole genome shotgun (WGS) entry which is preliminary data.</text>
</comment>
<evidence type="ECO:0000313" key="1">
    <source>
        <dbReference type="EMBL" id="GHA27731.1"/>
    </source>
</evidence>